<dbReference type="InterPro" id="IPR053144">
    <property type="entry name" value="Acetyltransferase_Butenolide"/>
</dbReference>
<name>A0A4Q7J6L0_9PSEU</name>
<keyword evidence="2" id="KW-0808">Transferase</keyword>
<comment type="caution">
    <text evidence="2">The sequence shown here is derived from an EMBL/GenBank/DDBJ whole genome shotgun (WGS) entry which is preliminary data.</text>
</comment>
<dbReference type="RefSeq" id="WP_130476904.1">
    <property type="nucleotide sequence ID" value="NZ_SFCC01000009.1"/>
</dbReference>
<protein>
    <submittedName>
        <fullName evidence="2">N-acetyltransferase</fullName>
    </submittedName>
</protein>
<dbReference type="InterPro" id="IPR000182">
    <property type="entry name" value="GNAT_dom"/>
</dbReference>
<dbReference type="AlphaFoldDB" id="A0A4Q7J6L0"/>
<evidence type="ECO:0000313" key="2">
    <source>
        <dbReference type="EMBL" id="RZQ62476.1"/>
    </source>
</evidence>
<dbReference type="Gene3D" id="3.40.630.30">
    <property type="match status" value="1"/>
</dbReference>
<dbReference type="PROSITE" id="PS51186">
    <property type="entry name" value="GNAT"/>
    <property type="match status" value="1"/>
</dbReference>
<dbReference type="GO" id="GO:0016747">
    <property type="term" value="F:acyltransferase activity, transferring groups other than amino-acyl groups"/>
    <property type="evidence" value="ECO:0007669"/>
    <property type="project" value="InterPro"/>
</dbReference>
<gene>
    <name evidence="2" type="ORF">EWH70_19690</name>
</gene>
<dbReference type="OrthoDB" id="3216107at2"/>
<dbReference type="Pfam" id="PF13508">
    <property type="entry name" value="Acetyltransf_7"/>
    <property type="match status" value="1"/>
</dbReference>
<dbReference type="PANTHER" id="PTHR43233:SF1">
    <property type="entry name" value="FAMILY N-ACETYLTRANSFERASE, PUTATIVE (AFU_ORTHOLOGUE AFUA_6G03350)-RELATED"/>
    <property type="match status" value="1"/>
</dbReference>
<reference evidence="2 3" key="1">
    <citation type="submission" date="2019-02" db="EMBL/GenBank/DDBJ databases">
        <title>Draft genome sequence of Amycolatopsis sp. 8-3EHSu isolated from roots of Suaeda maritima.</title>
        <authorList>
            <person name="Duangmal K."/>
            <person name="Chantavorakit T."/>
        </authorList>
    </citation>
    <scope>NUCLEOTIDE SEQUENCE [LARGE SCALE GENOMIC DNA]</scope>
    <source>
        <strain evidence="2 3">8-3EHSu</strain>
    </source>
</reference>
<dbReference type="SUPFAM" id="SSF55729">
    <property type="entry name" value="Acyl-CoA N-acyltransferases (Nat)"/>
    <property type="match status" value="1"/>
</dbReference>
<organism evidence="2 3">
    <name type="scientific">Amycolatopsis suaedae</name>
    <dbReference type="NCBI Taxonomy" id="2510978"/>
    <lineage>
        <taxon>Bacteria</taxon>
        <taxon>Bacillati</taxon>
        <taxon>Actinomycetota</taxon>
        <taxon>Actinomycetes</taxon>
        <taxon>Pseudonocardiales</taxon>
        <taxon>Pseudonocardiaceae</taxon>
        <taxon>Amycolatopsis</taxon>
    </lineage>
</organism>
<feature type="domain" description="N-acetyltransferase" evidence="1">
    <location>
        <begin position="1"/>
        <end position="141"/>
    </location>
</feature>
<dbReference type="PANTHER" id="PTHR43233">
    <property type="entry name" value="FAMILY N-ACETYLTRANSFERASE, PUTATIVE (AFU_ORTHOLOGUE AFUA_6G03350)-RELATED"/>
    <property type="match status" value="1"/>
</dbReference>
<dbReference type="CDD" id="cd04301">
    <property type="entry name" value="NAT_SF"/>
    <property type="match status" value="1"/>
</dbReference>
<sequence length="141" mass="16176">MIATTGDYELDDDPARVDRDALWDFMSTKAYWARWRTREQVLRQLDAAWRVVGVYHRDGAMVGFARAISDGVSLAYLADVYVLDEHRGHGLGKALVRAMVEESPGGERLRWLLHTDDAHGLYRQFGFAEPDHTMLERPRQS</sequence>
<proteinExistence type="predicted"/>
<dbReference type="EMBL" id="SFCC01000009">
    <property type="protein sequence ID" value="RZQ62476.1"/>
    <property type="molecule type" value="Genomic_DNA"/>
</dbReference>
<dbReference type="InterPro" id="IPR016181">
    <property type="entry name" value="Acyl_CoA_acyltransferase"/>
</dbReference>
<evidence type="ECO:0000313" key="3">
    <source>
        <dbReference type="Proteomes" id="UP000292003"/>
    </source>
</evidence>
<accession>A0A4Q7J6L0</accession>
<keyword evidence="3" id="KW-1185">Reference proteome</keyword>
<evidence type="ECO:0000259" key="1">
    <source>
        <dbReference type="PROSITE" id="PS51186"/>
    </source>
</evidence>
<dbReference type="Proteomes" id="UP000292003">
    <property type="component" value="Unassembled WGS sequence"/>
</dbReference>